<evidence type="ECO:0000259" key="10">
    <source>
        <dbReference type="Pfam" id="PF02463"/>
    </source>
</evidence>
<comment type="subcellular location">
    <subcellularLocation>
        <location evidence="1 9">Cytoplasm</location>
    </subcellularLocation>
</comment>
<dbReference type="PANTHER" id="PTHR32182">
    <property type="entry name" value="DNA REPLICATION AND REPAIR PROTEIN RECF"/>
    <property type="match status" value="1"/>
</dbReference>
<evidence type="ECO:0000256" key="2">
    <source>
        <dbReference type="ARBA" id="ARBA00008016"/>
    </source>
</evidence>
<organism evidence="11 12">
    <name type="scientific">Aminobacterium colombiense (strain DSM 12261 / ALA-1)</name>
    <dbReference type="NCBI Taxonomy" id="572547"/>
    <lineage>
        <taxon>Bacteria</taxon>
        <taxon>Thermotogati</taxon>
        <taxon>Synergistota</taxon>
        <taxon>Synergistia</taxon>
        <taxon>Synergistales</taxon>
        <taxon>Aminobacteriaceae</taxon>
        <taxon>Aminobacterium</taxon>
    </lineage>
</organism>
<proteinExistence type="inferred from homology"/>
<feature type="domain" description="RecF/RecN/SMC N-terminal" evidence="10">
    <location>
        <begin position="6"/>
        <end position="321"/>
    </location>
</feature>
<keyword evidence="8 9" id="KW-0238">DNA-binding</keyword>
<dbReference type="GO" id="GO:0005524">
    <property type="term" value="F:ATP binding"/>
    <property type="evidence" value="ECO:0007669"/>
    <property type="project" value="UniProtKB-UniRule"/>
</dbReference>
<evidence type="ECO:0000256" key="5">
    <source>
        <dbReference type="ARBA" id="ARBA00022705"/>
    </source>
</evidence>
<keyword evidence="9" id="KW-0227">DNA damage</keyword>
<gene>
    <name evidence="9" type="primary">recF</name>
    <name evidence="11" type="ordered locus">Amico_0003</name>
</gene>
<evidence type="ECO:0000256" key="6">
    <source>
        <dbReference type="ARBA" id="ARBA00022741"/>
    </source>
</evidence>
<protein>
    <recommendedName>
        <fullName evidence="3 9">DNA replication and repair protein RecF</fullName>
    </recommendedName>
</protein>
<evidence type="ECO:0000256" key="8">
    <source>
        <dbReference type="ARBA" id="ARBA00023125"/>
    </source>
</evidence>
<dbReference type="HAMAP" id="MF_00365">
    <property type="entry name" value="RecF"/>
    <property type="match status" value="1"/>
</dbReference>
<dbReference type="EMBL" id="CP001997">
    <property type="protein sequence ID" value="ADE56152.1"/>
    <property type="molecule type" value="Genomic_DNA"/>
</dbReference>
<comment type="function">
    <text evidence="9">The RecF protein is involved in DNA metabolism; it is required for DNA replication and normal SOS inducibility. RecF binds preferentially to single-stranded, linear DNA. It also seems to bind ATP.</text>
</comment>
<keyword evidence="9" id="KW-0742">SOS response</keyword>
<dbReference type="GO" id="GO:0006302">
    <property type="term" value="P:double-strand break repair"/>
    <property type="evidence" value="ECO:0007669"/>
    <property type="project" value="TreeGrafter"/>
</dbReference>
<dbReference type="STRING" id="572547.Amico_0003"/>
<name>D5EC70_AMICL</name>
<dbReference type="HOGENOM" id="CLU_040267_0_0_0"/>
<evidence type="ECO:0000256" key="1">
    <source>
        <dbReference type="ARBA" id="ARBA00004496"/>
    </source>
</evidence>
<dbReference type="InterPro" id="IPR003395">
    <property type="entry name" value="RecF/RecN/SMC_N"/>
</dbReference>
<keyword evidence="7 9" id="KW-0067">ATP-binding</keyword>
<dbReference type="eggNOG" id="COG1195">
    <property type="taxonomic scope" value="Bacteria"/>
</dbReference>
<comment type="similarity">
    <text evidence="2 9">Belongs to the RecF family.</text>
</comment>
<dbReference type="Gene3D" id="1.20.1050.90">
    <property type="entry name" value="RecF/RecN/SMC, N-terminal domain"/>
    <property type="match status" value="1"/>
</dbReference>
<sequence>MTPRRLEWAAGLNLLVGNNGSGKTNALEAIHILSGWGPFRSSRKSFLVNWDTEEKQAYLRGYFSGETNLDIVATVGEKNIIQCDGKRITHGNVRSLIPALAFLPGDLAIVDGAPSVRRQFLDRLCALLFPLYVRKMSDCRRALRHRVILLRERKDPSLTSKVLAPLVSWIWSTRAAAVDLLKIGIQEFRILLPSDIVLTFERGGALDLQDPMQDYWESVRKWREKEHITGVPQVGPQRDDMIITTKGQSVSIVMSRGQRRRTAVALMLAAGWAVERKLRRKPLLILDEIAAELDDRGRNILIDALVESSWQVFAATAESSMNGWPGTVWQVRQGNITPR</sequence>
<evidence type="ECO:0000256" key="3">
    <source>
        <dbReference type="ARBA" id="ARBA00020170"/>
    </source>
</evidence>
<reference evidence="11 12" key="1">
    <citation type="journal article" date="2010" name="Stand. Genomic Sci.">
        <title>Complete genome sequence of Aminobacterium colombiense type strain (ALA-1).</title>
        <authorList>
            <person name="Chertkov O."/>
            <person name="Sikorski J."/>
            <person name="Brambilla E."/>
            <person name="Lapidus A."/>
            <person name="Copeland A."/>
            <person name="Glavina Del Rio T."/>
            <person name="Nolan M."/>
            <person name="Lucas S."/>
            <person name="Tice H."/>
            <person name="Cheng J.F."/>
            <person name="Han C."/>
            <person name="Detter J.C."/>
            <person name="Bruce D."/>
            <person name="Tapia R."/>
            <person name="Goodwin L."/>
            <person name="Pitluck S."/>
            <person name="Liolios K."/>
            <person name="Ivanova N."/>
            <person name="Mavromatis K."/>
            <person name="Ovchinnikova G."/>
            <person name="Pati A."/>
            <person name="Chen A."/>
            <person name="Palaniappan K."/>
            <person name="Land M."/>
            <person name="Hauser L."/>
            <person name="Chang Y.J."/>
            <person name="Jeffries C.D."/>
            <person name="Spring S."/>
            <person name="Rohde M."/>
            <person name="Goker M."/>
            <person name="Bristow J."/>
            <person name="Eisen J.A."/>
            <person name="Markowitz V."/>
            <person name="Hugenholtz P."/>
            <person name="Kyrpides N.C."/>
            <person name="Klenk H.P."/>
        </authorList>
    </citation>
    <scope>NUCLEOTIDE SEQUENCE [LARGE SCALE GENOMIC DNA]</scope>
    <source>
        <strain evidence="12">DSM 12261 / ALA-1</strain>
    </source>
</reference>
<dbReference type="SUPFAM" id="SSF52540">
    <property type="entry name" value="P-loop containing nucleoside triphosphate hydrolases"/>
    <property type="match status" value="1"/>
</dbReference>
<keyword evidence="5 9" id="KW-0235">DNA replication</keyword>
<dbReference type="GO" id="GO:0000731">
    <property type="term" value="P:DNA synthesis involved in DNA repair"/>
    <property type="evidence" value="ECO:0007669"/>
    <property type="project" value="TreeGrafter"/>
</dbReference>
<keyword evidence="9" id="KW-0234">DNA repair</keyword>
<evidence type="ECO:0000313" key="12">
    <source>
        <dbReference type="Proteomes" id="UP000002366"/>
    </source>
</evidence>
<dbReference type="PROSITE" id="PS00617">
    <property type="entry name" value="RECF_1"/>
    <property type="match status" value="1"/>
</dbReference>
<dbReference type="NCBIfam" id="TIGR00611">
    <property type="entry name" value="recf"/>
    <property type="match status" value="1"/>
</dbReference>
<evidence type="ECO:0000313" key="11">
    <source>
        <dbReference type="EMBL" id="ADE56152.1"/>
    </source>
</evidence>
<dbReference type="InterPro" id="IPR042174">
    <property type="entry name" value="RecF_2"/>
</dbReference>
<dbReference type="InterPro" id="IPR001238">
    <property type="entry name" value="DNA-binding_RecF"/>
</dbReference>
<dbReference type="Gene3D" id="3.40.50.300">
    <property type="entry name" value="P-loop containing nucleotide triphosphate hydrolases"/>
    <property type="match status" value="1"/>
</dbReference>
<dbReference type="KEGG" id="aco:Amico_0003"/>
<dbReference type="GO" id="GO:0003697">
    <property type="term" value="F:single-stranded DNA binding"/>
    <property type="evidence" value="ECO:0007669"/>
    <property type="project" value="UniProtKB-UniRule"/>
</dbReference>
<dbReference type="InterPro" id="IPR018078">
    <property type="entry name" value="DNA-binding_RecF_CS"/>
</dbReference>
<dbReference type="Pfam" id="PF02463">
    <property type="entry name" value="SMC_N"/>
    <property type="match status" value="1"/>
</dbReference>
<dbReference type="Proteomes" id="UP000002366">
    <property type="component" value="Chromosome"/>
</dbReference>
<dbReference type="PANTHER" id="PTHR32182:SF0">
    <property type="entry name" value="DNA REPLICATION AND REPAIR PROTEIN RECF"/>
    <property type="match status" value="1"/>
</dbReference>
<dbReference type="AlphaFoldDB" id="D5EC70"/>
<feature type="binding site" evidence="9">
    <location>
        <begin position="17"/>
        <end position="24"/>
    </location>
    <ligand>
        <name>ATP</name>
        <dbReference type="ChEBI" id="CHEBI:30616"/>
    </ligand>
</feature>
<evidence type="ECO:0000256" key="9">
    <source>
        <dbReference type="HAMAP-Rule" id="MF_00365"/>
    </source>
</evidence>
<keyword evidence="12" id="KW-1185">Reference proteome</keyword>
<evidence type="ECO:0000256" key="7">
    <source>
        <dbReference type="ARBA" id="ARBA00022840"/>
    </source>
</evidence>
<keyword evidence="4 9" id="KW-0963">Cytoplasm</keyword>
<dbReference type="InterPro" id="IPR027417">
    <property type="entry name" value="P-loop_NTPase"/>
</dbReference>
<evidence type="ECO:0000256" key="4">
    <source>
        <dbReference type="ARBA" id="ARBA00022490"/>
    </source>
</evidence>
<keyword evidence="6 9" id="KW-0547">Nucleotide-binding</keyword>
<dbReference type="GO" id="GO:0009432">
    <property type="term" value="P:SOS response"/>
    <property type="evidence" value="ECO:0007669"/>
    <property type="project" value="UniProtKB-UniRule"/>
</dbReference>
<accession>D5EC70</accession>
<dbReference type="GO" id="GO:0006260">
    <property type="term" value="P:DNA replication"/>
    <property type="evidence" value="ECO:0007669"/>
    <property type="project" value="UniProtKB-UniRule"/>
</dbReference>
<dbReference type="GO" id="GO:0005737">
    <property type="term" value="C:cytoplasm"/>
    <property type="evidence" value="ECO:0007669"/>
    <property type="project" value="UniProtKB-SubCell"/>
</dbReference>